<dbReference type="Proteomes" id="UP001215151">
    <property type="component" value="Unassembled WGS sequence"/>
</dbReference>
<evidence type="ECO:0000313" key="2">
    <source>
        <dbReference type="Proteomes" id="UP001215151"/>
    </source>
</evidence>
<keyword evidence="2" id="KW-1185">Reference proteome</keyword>
<dbReference type="AlphaFoldDB" id="A0AAD7XCQ4"/>
<comment type="caution">
    <text evidence="1">The sequence shown here is derived from an EMBL/GenBank/DDBJ whole genome shotgun (WGS) entry which is preliminary data.</text>
</comment>
<organism evidence="1 2">
    <name type="scientific">Trametes cubensis</name>
    <dbReference type="NCBI Taxonomy" id="1111947"/>
    <lineage>
        <taxon>Eukaryota</taxon>
        <taxon>Fungi</taxon>
        <taxon>Dikarya</taxon>
        <taxon>Basidiomycota</taxon>
        <taxon>Agaricomycotina</taxon>
        <taxon>Agaricomycetes</taxon>
        <taxon>Polyporales</taxon>
        <taxon>Polyporaceae</taxon>
        <taxon>Trametes</taxon>
    </lineage>
</organism>
<accession>A0AAD7XCQ4</accession>
<gene>
    <name evidence="1" type="ORF">ONZ51_g4244</name>
</gene>
<dbReference type="EMBL" id="JAPEVG010000081">
    <property type="protein sequence ID" value="KAJ8487306.1"/>
    <property type="molecule type" value="Genomic_DNA"/>
</dbReference>
<protein>
    <submittedName>
        <fullName evidence="1">Uncharacterized protein</fullName>
    </submittedName>
</protein>
<name>A0AAD7XCQ4_9APHY</name>
<evidence type="ECO:0000313" key="1">
    <source>
        <dbReference type="EMBL" id="KAJ8487306.1"/>
    </source>
</evidence>
<proteinExistence type="predicted"/>
<sequence>MSHPSRIQALRSPIARFAAVKKVWYAMTDDQTPEVTWSPGSIVLAELAQATFGIVISGSFYDRTVYTSVLTPDTVIWSDSERRVVRWAIPQSTEQLRSWTYLRFDDGLVYLEFNRVLYASLHTMKEYSLKIQARLSDIAFATPSRFTHYCRQYLGENYFDTLSDSEEELAASAEERLDSEIEPPAYELAPSVPGQCGAHELGGHAGDDML</sequence>
<reference evidence="1" key="1">
    <citation type="submission" date="2022-11" db="EMBL/GenBank/DDBJ databases">
        <title>Genome Sequence of Cubamyces cubensis.</title>
        <authorList>
            <person name="Buettner E."/>
        </authorList>
    </citation>
    <scope>NUCLEOTIDE SEQUENCE</scope>
    <source>
        <strain evidence="1">MPL-01</strain>
    </source>
</reference>